<dbReference type="AlphaFoldDB" id="A0A9P5D931"/>
<proteinExistence type="predicted"/>
<sequence>MKSAIAILLSSAAAVVAYPPGIPSESEARSLLSGLTVREPEDDGSYDRDLFPHWETVEGTCSAREYVLRRDGDDVQVGSDCYPTAGTWTSVYDGVTESVPSKISIDHMVPLKNAWISGASEWTTSEREKLANDVDAPQLWAVTTSINSKKSDRSPDSWKPPLTSIHCDYAASWIKVKSKYDLIVSSAEQAALEEMLGKC</sequence>
<keyword evidence="1" id="KW-0732">Signal</keyword>
<dbReference type="PANTHER" id="PTHR24094:SF15">
    <property type="entry name" value="AMP-DEPENDENT SYNTHETASE_LIGASE DOMAIN-CONTAINING PROTEIN-RELATED"/>
    <property type="match status" value="1"/>
</dbReference>
<gene>
    <name evidence="3" type="ORF">GMORB2_1340</name>
</gene>
<organism evidence="3 4">
    <name type="scientific">Geosmithia morbida</name>
    <dbReference type="NCBI Taxonomy" id="1094350"/>
    <lineage>
        <taxon>Eukaryota</taxon>
        <taxon>Fungi</taxon>
        <taxon>Dikarya</taxon>
        <taxon>Ascomycota</taxon>
        <taxon>Pezizomycotina</taxon>
        <taxon>Sordariomycetes</taxon>
        <taxon>Hypocreomycetidae</taxon>
        <taxon>Hypocreales</taxon>
        <taxon>Bionectriaceae</taxon>
        <taxon>Geosmithia</taxon>
    </lineage>
</organism>
<comment type="caution">
    <text evidence="3">The sequence shown here is derived from an EMBL/GenBank/DDBJ whole genome shotgun (WGS) entry which is preliminary data.</text>
</comment>
<dbReference type="GeneID" id="55967570"/>
<evidence type="ECO:0000256" key="1">
    <source>
        <dbReference type="SAM" id="SignalP"/>
    </source>
</evidence>
<evidence type="ECO:0000313" key="3">
    <source>
        <dbReference type="EMBL" id="KAF4126094.1"/>
    </source>
</evidence>
<dbReference type="PANTHER" id="PTHR24094">
    <property type="entry name" value="SECRETED PROTEIN"/>
    <property type="match status" value="1"/>
</dbReference>
<dbReference type="Pfam" id="PF07510">
    <property type="entry name" value="GmrSD_C"/>
    <property type="match status" value="1"/>
</dbReference>
<feature type="signal peptide" evidence="1">
    <location>
        <begin position="1"/>
        <end position="17"/>
    </location>
</feature>
<reference evidence="3" key="1">
    <citation type="submission" date="2020-03" db="EMBL/GenBank/DDBJ databases">
        <title>Site-based positive gene gene selection in Geosmithia morbida across the United States reveals a broad range of putative effectors and factors for local host and environmental adapation.</title>
        <authorList>
            <person name="Onufrak A."/>
            <person name="Murdoch R.W."/>
            <person name="Gazis R."/>
            <person name="Huff M."/>
            <person name="Staton M."/>
            <person name="Klingeman W."/>
            <person name="Hadziabdic D."/>
        </authorList>
    </citation>
    <scope>NUCLEOTIDE SEQUENCE</scope>
    <source>
        <strain evidence="3">1262</strain>
    </source>
</reference>
<protein>
    <submittedName>
        <fullName evidence="3">Pfam:DUF1994</fullName>
    </submittedName>
</protein>
<name>A0A9P5D931_9HYPO</name>
<dbReference type="Proteomes" id="UP000749293">
    <property type="component" value="Unassembled WGS sequence"/>
</dbReference>
<evidence type="ECO:0000259" key="2">
    <source>
        <dbReference type="Pfam" id="PF07510"/>
    </source>
</evidence>
<dbReference type="InterPro" id="IPR011089">
    <property type="entry name" value="GmrSD_C"/>
</dbReference>
<keyword evidence="4" id="KW-1185">Reference proteome</keyword>
<evidence type="ECO:0000313" key="4">
    <source>
        <dbReference type="Proteomes" id="UP000749293"/>
    </source>
</evidence>
<accession>A0A9P5D931</accession>
<feature type="domain" description="GmrSD restriction endonucleases C-terminal" evidence="2">
    <location>
        <begin position="97"/>
        <end position="192"/>
    </location>
</feature>
<dbReference type="OrthoDB" id="3162605at2759"/>
<dbReference type="RefSeq" id="XP_035324746.1">
    <property type="nucleotide sequence ID" value="XM_035463322.1"/>
</dbReference>
<feature type="chain" id="PRO_5040105902" evidence="1">
    <location>
        <begin position="18"/>
        <end position="199"/>
    </location>
</feature>
<dbReference type="EMBL" id="JAANYQ010000002">
    <property type="protein sequence ID" value="KAF4126094.1"/>
    <property type="molecule type" value="Genomic_DNA"/>
</dbReference>